<reference evidence="1" key="1">
    <citation type="journal article" date="2021" name="New Phytol.">
        <title>Evolutionary innovations through gain and loss of genes in the ectomycorrhizal Boletales.</title>
        <authorList>
            <person name="Wu G."/>
            <person name="Miyauchi S."/>
            <person name="Morin E."/>
            <person name="Kuo A."/>
            <person name="Drula E."/>
            <person name="Varga T."/>
            <person name="Kohler A."/>
            <person name="Feng B."/>
            <person name="Cao Y."/>
            <person name="Lipzen A."/>
            <person name="Daum C."/>
            <person name="Hundley H."/>
            <person name="Pangilinan J."/>
            <person name="Johnson J."/>
            <person name="Barry K."/>
            <person name="LaButti K."/>
            <person name="Ng V."/>
            <person name="Ahrendt S."/>
            <person name="Min B."/>
            <person name="Choi I.G."/>
            <person name="Park H."/>
            <person name="Plett J.M."/>
            <person name="Magnuson J."/>
            <person name="Spatafora J.W."/>
            <person name="Nagy L.G."/>
            <person name="Henrissat B."/>
            <person name="Grigoriev I.V."/>
            <person name="Yang Z.L."/>
            <person name="Xu J."/>
            <person name="Martin F.M."/>
        </authorList>
    </citation>
    <scope>NUCLEOTIDE SEQUENCE</scope>
    <source>
        <strain evidence="1">ATCC 28755</strain>
    </source>
</reference>
<keyword evidence="2" id="KW-1185">Reference proteome</keyword>
<sequence>MSSINIALPEGFGYVPGALMSIGWVLLWQTFLVGRQRKRSGVRYPQLYAEQAEVKASKEALQFNCAQRAHQNTLESVHLIAMGTVIAGLQYPVLGSALCGGWSFARVIYTLGYNTGNPSKRVPGAILGNFLMLGVLLTGSYSALRFVCPAL</sequence>
<accession>A0ACB8APW9</accession>
<dbReference type="Proteomes" id="UP000790377">
    <property type="component" value="Unassembled WGS sequence"/>
</dbReference>
<protein>
    <submittedName>
        <fullName evidence="1">Uncharacterized protein</fullName>
    </submittedName>
</protein>
<organism evidence="1 2">
    <name type="scientific">Hygrophoropsis aurantiaca</name>
    <dbReference type="NCBI Taxonomy" id="72124"/>
    <lineage>
        <taxon>Eukaryota</taxon>
        <taxon>Fungi</taxon>
        <taxon>Dikarya</taxon>
        <taxon>Basidiomycota</taxon>
        <taxon>Agaricomycotina</taxon>
        <taxon>Agaricomycetes</taxon>
        <taxon>Agaricomycetidae</taxon>
        <taxon>Boletales</taxon>
        <taxon>Coniophorineae</taxon>
        <taxon>Hygrophoropsidaceae</taxon>
        <taxon>Hygrophoropsis</taxon>
    </lineage>
</organism>
<name>A0ACB8APW9_9AGAM</name>
<gene>
    <name evidence="1" type="ORF">BJ138DRAFT_1133141</name>
</gene>
<dbReference type="EMBL" id="MU267609">
    <property type="protein sequence ID" value="KAH7914773.1"/>
    <property type="molecule type" value="Genomic_DNA"/>
</dbReference>
<comment type="caution">
    <text evidence="1">The sequence shown here is derived from an EMBL/GenBank/DDBJ whole genome shotgun (WGS) entry which is preliminary data.</text>
</comment>
<evidence type="ECO:0000313" key="1">
    <source>
        <dbReference type="EMBL" id="KAH7914773.1"/>
    </source>
</evidence>
<proteinExistence type="predicted"/>
<evidence type="ECO:0000313" key="2">
    <source>
        <dbReference type="Proteomes" id="UP000790377"/>
    </source>
</evidence>